<accession>A0A0F5LFC5</accession>
<dbReference type="EMBL" id="LAJG01000005">
    <property type="protein sequence ID" value="KKB81028.1"/>
    <property type="molecule type" value="Genomic_DNA"/>
</dbReference>
<comment type="caution">
    <text evidence="1">The sequence shown here is derived from an EMBL/GenBank/DDBJ whole genome shotgun (WGS) entry which is preliminary data.</text>
</comment>
<sequence length="96" mass="10691">MGIQEVTMAYTEFTGNEAHEVICIRVRKNEKGDTVASLHRSGPVKEAGEYLFLPEGEFSVPEAIIRAEPLGIKHNAPIVIKVEEGAEWEGRWGELQ</sequence>
<name>A0A0F5LFC5_9HYPH</name>
<dbReference type="AlphaFoldDB" id="A0A0F5LFC5"/>
<dbReference type="Proteomes" id="UP000033514">
    <property type="component" value="Unassembled WGS sequence"/>
</dbReference>
<keyword evidence="2" id="KW-1185">Reference proteome</keyword>
<reference evidence="1 2" key="1">
    <citation type="submission" date="2015-03" db="EMBL/GenBank/DDBJ databases">
        <authorList>
            <person name="Hassan Y.I."/>
            <person name="Lepp D."/>
            <person name="Zhou T."/>
        </authorList>
    </citation>
    <scope>NUCLEOTIDE SEQUENCE [LARGE SCALE GENOMIC DNA]</scope>
    <source>
        <strain evidence="1 2">GH2-10</strain>
    </source>
</reference>
<protein>
    <submittedName>
        <fullName evidence="1">Uncharacterized protein</fullName>
    </submittedName>
</protein>
<organism evidence="1 2">
    <name type="scientific">Devosia soli</name>
    <dbReference type="NCBI Taxonomy" id="361041"/>
    <lineage>
        <taxon>Bacteria</taxon>
        <taxon>Pseudomonadati</taxon>
        <taxon>Pseudomonadota</taxon>
        <taxon>Alphaproteobacteria</taxon>
        <taxon>Hyphomicrobiales</taxon>
        <taxon>Devosiaceae</taxon>
        <taxon>Devosia</taxon>
    </lineage>
</organism>
<dbReference type="PATRIC" id="fig|361041.3.peg.3852"/>
<proteinExistence type="predicted"/>
<evidence type="ECO:0000313" key="1">
    <source>
        <dbReference type="EMBL" id="KKB81028.1"/>
    </source>
</evidence>
<evidence type="ECO:0000313" key="2">
    <source>
        <dbReference type="Proteomes" id="UP000033514"/>
    </source>
</evidence>
<gene>
    <name evidence="1" type="ORF">VW35_02340</name>
</gene>